<comment type="caution">
    <text evidence="1">The sequence shown here is derived from an EMBL/GenBank/DDBJ whole genome shotgun (WGS) entry which is preliminary data.</text>
</comment>
<evidence type="ECO:0000313" key="2">
    <source>
        <dbReference type="Proteomes" id="UP000828941"/>
    </source>
</evidence>
<dbReference type="Proteomes" id="UP000828941">
    <property type="component" value="Chromosome 7"/>
</dbReference>
<evidence type="ECO:0000313" key="1">
    <source>
        <dbReference type="EMBL" id="KAI4333790.1"/>
    </source>
</evidence>
<protein>
    <submittedName>
        <fullName evidence="1">Uncharacterized protein</fullName>
    </submittedName>
</protein>
<reference evidence="1 2" key="1">
    <citation type="journal article" date="2022" name="DNA Res.">
        <title>Chromosomal-level genome assembly of the orchid tree Bauhinia variegata (Leguminosae; Cercidoideae) supports the allotetraploid origin hypothesis of Bauhinia.</title>
        <authorList>
            <person name="Zhong Y."/>
            <person name="Chen Y."/>
            <person name="Zheng D."/>
            <person name="Pang J."/>
            <person name="Liu Y."/>
            <person name="Luo S."/>
            <person name="Meng S."/>
            <person name="Qian L."/>
            <person name="Wei D."/>
            <person name="Dai S."/>
            <person name="Zhou R."/>
        </authorList>
    </citation>
    <scope>NUCLEOTIDE SEQUENCE [LARGE SCALE GENOMIC DNA]</scope>
    <source>
        <strain evidence="1">BV-YZ2020</strain>
    </source>
</reference>
<organism evidence="1 2">
    <name type="scientific">Bauhinia variegata</name>
    <name type="common">Purple orchid tree</name>
    <name type="synonym">Phanera variegata</name>
    <dbReference type="NCBI Taxonomy" id="167791"/>
    <lineage>
        <taxon>Eukaryota</taxon>
        <taxon>Viridiplantae</taxon>
        <taxon>Streptophyta</taxon>
        <taxon>Embryophyta</taxon>
        <taxon>Tracheophyta</taxon>
        <taxon>Spermatophyta</taxon>
        <taxon>Magnoliopsida</taxon>
        <taxon>eudicotyledons</taxon>
        <taxon>Gunneridae</taxon>
        <taxon>Pentapetalae</taxon>
        <taxon>rosids</taxon>
        <taxon>fabids</taxon>
        <taxon>Fabales</taxon>
        <taxon>Fabaceae</taxon>
        <taxon>Cercidoideae</taxon>
        <taxon>Cercideae</taxon>
        <taxon>Bauhiniinae</taxon>
        <taxon>Bauhinia</taxon>
    </lineage>
</organism>
<gene>
    <name evidence="1" type="ORF">L6164_018552</name>
</gene>
<proteinExistence type="predicted"/>
<name>A0ACB9NBJ5_BAUVA</name>
<accession>A0ACB9NBJ5</accession>
<keyword evidence="2" id="KW-1185">Reference proteome</keyword>
<sequence length="451" mass="52662">MSLPASMLRSNATPAAIPRRSANYHPCIWGDRFLQYAYQSMEADDAMKEQITVLKEKVRKMLLPETDKPLSKLNLIDSIQRLGVCYHFEREIDQVLQEIHKNFVYDGKITLDEDIHSLSLFFRLLRQQGYRISPDVFHKFKDVDGSFSERLTMDVEGMLSLYEAAHLRIHGEEILDEALAFTSTQLERMKHQLSPSLVSKVNHSLRYPLRKSLPRLEARHYFSTYQEDPGHDETLLALAKLDFNMVQKLHQKELADVSLWWKDLDFATKLPFAQELQLYTEAIERWDISCMDVLPDYMKVPYQALLDIYEEMEQEMTKEGRAFCVSYAKDEMKRLTRAYLAEAKWLMDDIVSNEREQATGHVVSGLECYMNQYGASKQDTIDEFNRQVEDAWKDINEAYLDPTQVPKPLLLRILNLTRVIHELYKDEDGYTVSRGKTKTLIEELLLNPMPL</sequence>
<dbReference type="EMBL" id="CM039432">
    <property type="protein sequence ID" value="KAI4333790.1"/>
    <property type="molecule type" value="Genomic_DNA"/>
</dbReference>